<feature type="compositionally biased region" description="Polar residues" evidence="1">
    <location>
        <begin position="552"/>
        <end position="570"/>
    </location>
</feature>
<keyword evidence="2" id="KW-1133">Transmembrane helix</keyword>
<feature type="compositionally biased region" description="Basic and acidic residues" evidence="1">
    <location>
        <begin position="660"/>
        <end position="674"/>
    </location>
</feature>
<evidence type="ECO:0008006" key="5">
    <source>
        <dbReference type="Google" id="ProtNLM"/>
    </source>
</evidence>
<accession>A0A7K0D8B3</accession>
<sequence>MNGIDRIAANLESHLTITVLAVLGAVVVVVGAVWAVRSARRRGLTGEQAGTLLAAAIATGVSAQGMWVFFDKSLHLTLSLRIMFFAFLEIMVLTSALRARSAQQVSGSAGIDGVAMWVLTCLSAVLAATDADNLGTVLIRLSAPLVAAWGWERSMALERRRSGALGGINWRITPERMLIRLGIADPTDRTAGEAARQRRLIDVALAADHARTLRETGASSRRINRARHHLQRVMRRAVEDGGLVDNSRAPRTVLMDNLRILSGTGALVDLDLPSPWISEEESGGDLFATPALVAPTLAASPGVDPVAGTRPTGGANGLSGAGVVAAESSAAQQVTAEQAVLTDQTDQAGATGQVMARTHAPANSSAAQSVPPAAQSVPSGEQVSSVAQAAQGIASQSLPSDTETSSTDRSLPVDAIRQDRTGEPTPEASQPSSVDVQAPLADPTFTMPAQPLDPSQLLPATAQQTEQPLPTTTQPQDPDRTLSASARTAQPDQDSSAVTRTLPVTPPLPDAARTWQAAQTLPPNTPDETAPDDEESPDSEFADSYGPYTATAMPTASPQTGQSDSPQTNRQYRRDPAFRERVRELQAINAPTSEIAAQLGTSSRTIRRILADLDAESDGSRRQNRNPAQAAVSNWHNGFRVLPGGNTRVAPGSENIDETAAERTSRRTDRSMEK</sequence>
<evidence type="ECO:0000313" key="4">
    <source>
        <dbReference type="Proteomes" id="UP000438448"/>
    </source>
</evidence>
<dbReference type="OrthoDB" id="4503449at2"/>
<feature type="compositionally biased region" description="Low complexity" evidence="1">
    <location>
        <begin position="360"/>
        <end position="379"/>
    </location>
</feature>
<evidence type="ECO:0000313" key="3">
    <source>
        <dbReference type="EMBL" id="MQY21958.1"/>
    </source>
</evidence>
<feature type="transmembrane region" description="Helical" evidence="2">
    <location>
        <begin position="49"/>
        <end position="70"/>
    </location>
</feature>
<feature type="compositionally biased region" description="Acidic residues" evidence="1">
    <location>
        <begin position="529"/>
        <end position="541"/>
    </location>
</feature>
<evidence type="ECO:0000256" key="1">
    <source>
        <dbReference type="SAM" id="MobiDB-lite"/>
    </source>
</evidence>
<organism evidence="3 4">
    <name type="scientific">Nocardia macrotermitis</name>
    <dbReference type="NCBI Taxonomy" id="2585198"/>
    <lineage>
        <taxon>Bacteria</taxon>
        <taxon>Bacillati</taxon>
        <taxon>Actinomycetota</taxon>
        <taxon>Actinomycetes</taxon>
        <taxon>Mycobacteriales</taxon>
        <taxon>Nocardiaceae</taxon>
        <taxon>Nocardia</taxon>
    </lineage>
</organism>
<evidence type="ECO:0000256" key="2">
    <source>
        <dbReference type="SAM" id="Phobius"/>
    </source>
</evidence>
<feature type="region of interest" description="Disordered" evidence="1">
    <location>
        <begin position="342"/>
        <end position="435"/>
    </location>
</feature>
<reference evidence="3 4" key="1">
    <citation type="submission" date="2019-10" db="EMBL/GenBank/DDBJ databases">
        <title>Nocardia macrotermitis sp. nov. and Nocardia aurantia sp. nov., isolated from the gut of fungus growing-termite Macrotermes natalensis.</title>
        <authorList>
            <person name="Benndorf R."/>
            <person name="Schwitalla J."/>
            <person name="Martin K."/>
            <person name="De Beer W."/>
            <person name="Kaster A.-K."/>
            <person name="Vollmers J."/>
            <person name="Poulsen M."/>
            <person name="Beemelmanns C."/>
        </authorList>
    </citation>
    <scope>NUCLEOTIDE SEQUENCE [LARGE SCALE GENOMIC DNA]</scope>
    <source>
        <strain evidence="3 4">RB20</strain>
    </source>
</reference>
<name>A0A7K0D8B3_9NOCA</name>
<keyword evidence="4" id="KW-1185">Reference proteome</keyword>
<feature type="transmembrane region" description="Helical" evidence="2">
    <location>
        <begin position="76"/>
        <end position="97"/>
    </location>
</feature>
<keyword evidence="2" id="KW-0812">Transmembrane</keyword>
<dbReference type="RefSeq" id="WP_153413105.1">
    <property type="nucleotide sequence ID" value="NZ_WEGK01000011.1"/>
</dbReference>
<dbReference type="EMBL" id="WEGK01000011">
    <property type="protein sequence ID" value="MQY21958.1"/>
    <property type="molecule type" value="Genomic_DNA"/>
</dbReference>
<feature type="compositionally biased region" description="Polar residues" evidence="1">
    <location>
        <begin position="625"/>
        <end position="636"/>
    </location>
</feature>
<comment type="caution">
    <text evidence="3">The sequence shown here is derived from an EMBL/GenBank/DDBJ whole genome shotgun (WGS) entry which is preliminary data.</text>
</comment>
<feature type="transmembrane region" description="Helical" evidence="2">
    <location>
        <begin position="15"/>
        <end position="37"/>
    </location>
</feature>
<dbReference type="AlphaFoldDB" id="A0A7K0D8B3"/>
<dbReference type="Proteomes" id="UP000438448">
    <property type="component" value="Unassembled WGS sequence"/>
</dbReference>
<feature type="compositionally biased region" description="Polar residues" evidence="1">
    <location>
        <begin position="381"/>
        <end position="409"/>
    </location>
</feature>
<feature type="compositionally biased region" description="Polar residues" evidence="1">
    <location>
        <begin position="482"/>
        <end position="497"/>
    </location>
</feature>
<feature type="region of interest" description="Disordered" evidence="1">
    <location>
        <begin position="616"/>
        <end position="674"/>
    </location>
</feature>
<protein>
    <recommendedName>
        <fullName evidence="5">DUF2637 domain-containing protein</fullName>
    </recommendedName>
</protein>
<proteinExistence type="predicted"/>
<feature type="transmembrane region" description="Helical" evidence="2">
    <location>
        <begin position="109"/>
        <end position="128"/>
    </location>
</feature>
<keyword evidence="2" id="KW-0472">Membrane</keyword>
<feature type="compositionally biased region" description="Low complexity" evidence="1">
    <location>
        <begin position="463"/>
        <end position="476"/>
    </location>
</feature>
<feature type="region of interest" description="Disordered" evidence="1">
    <location>
        <begin position="463"/>
        <end position="572"/>
    </location>
</feature>
<gene>
    <name evidence="3" type="ORF">NRB20_50710</name>
</gene>